<evidence type="ECO:0000259" key="9">
    <source>
        <dbReference type="PROSITE" id="PS50928"/>
    </source>
</evidence>
<keyword evidence="5 7" id="KW-1133">Transmembrane helix</keyword>
<keyword evidence="2 7" id="KW-0813">Transport</keyword>
<proteinExistence type="inferred from homology"/>
<accession>A0A401Z156</accession>
<dbReference type="Pfam" id="PF00528">
    <property type="entry name" value="BPD_transp_1"/>
    <property type="match status" value="1"/>
</dbReference>
<feature type="transmembrane region" description="Helical" evidence="7">
    <location>
        <begin position="115"/>
        <end position="135"/>
    </location>
</feature>
<gene>
    <name evidence="10" type="ORF">EHYA_08311</name>
</gene>
<feature type="region of interest" description="Disordered" evidence="8">
    <location>
        <begin position="1"/>
        <end position="37"/>
    </location>
</feature>
<dbReference type="Proteomes" id="UP000286931">
    <property type="component" value="Unassembled WGS sequence"/>
</dbReference>
<evidence type="ECO:0000256" key="3">
    <source>
        <dbReference type="ARBA" id="ARBA00022475"/>
    </source>
</evidence>
<feature type="transmembrane region" description="Helical" evidence="7">
    <location>
        <begin position="180"/>
        <end position="204"/>
    </location>
</feature>
<evidence type="ECO:0000313" key="11">
    <source>
        <dbReference type="Proteomes" id="UP000286931"/>
    </source>
</evidence>
<sequence>MSTTVQHPGEHSGGAAADAPAPTPARTGRPARRPRAKGRATEALMSRIAVNGALVLATLYMLLPLAWLLIAATKDMGGLFGGDGFAFDGFHFTENVKAVNNESDGIYWRWYLNSLLYAGVGAAVGSFVSVLAGYAFDKFDFPGKEKLFGGVLLGVLVPTTAVALPLYLLASKVGLVNTFWAVFIPVIVNPFGVYLARVFSAGYIPGEVLEAARMDGAGEIRTFRSVALPMMMPGFVTIFLFQFTAIWNNFFLPLVMLSDQKLYPVSLGLYSWNTNAHASPEFYPLVITGSLMAVVPLVVAFVSLQRHWRSGLSAGSVK</sequence>
<evidence type="ECO:0000256" key="1">
    <source>
        <dbReference type="ARBA" id="ARBA00004651"/>
    </source>
</evidence>
<keyword evidence="6 7" id="KW-0472">Membrane</keyword>
<feature type="transmembrane region" description="Helical" evidence="7">
    <location>
        <begin position="282"/>
        <end position="304"/>
    </location>
</feature>
<protein>
    <submittedName>
        <fullName evidence="10">Sugar ABC transporter permease</fullName>
    </submittedName>
</protein>
<feature type="transmembrane region" description="Helical" evidence="7">
    <location>
        <begin position="48"/>
        <end position="70"/>
    </location>
</feature>
<organism evidence="10 11">
    <name type="scientific">Embleya hyalina</name>
    <dbReference type="NCBI Taxonomy" id="516124"/>
    <lineage>
        <taxon>Bacteria</taxon>
        <taxon>Bacillati</taxon>
        <taxon>Actinomycetota</taxon>
        <taxon>Actinomycetes</taxon>
        <taxon>Kitasatosporales</taxon>
        <taxon>Streptomycetaceae</taxon>
        <taxon>Embleya</taxon>
    </lineage>
</organism>
<evidence type="ECO:0000256" key="5">
    <source>
        <dbReference type="ARBA" id="ARBA00022989"/>
    </source>
</evidence>
<keyword evidence="4 7" id="KW-0812">Transmembrane</keyword>
<dbReference type="InterPro" id="IPR000515">
    <property type="entry name" value="MetI-like"/>
</dbReference>
<evidence type="ECO:0000256" key="8">
    <source>
        <dbReference type="SAM" id="MobiDB-lite"/>
    </source>
</evidence>
<feature type="compositionally biased region" description="Low complexity" evidence="8">
    <location>
        <begin position="13"/>
        <end position="28"/>
    </location>
</feature>
<feature type="transmembrane region" description="Helical" evidence="7">
    <location>
        <begin position="147"/>
        <end position="168"/>
    </location>
</feature>
<dbReference type="CDD" id="cd06261">
    <property type="entry name" value="TM_PBP2"/>
    <property type="match status" value="1"/>
</dbReference>
<keyword evidence="3" id="KW-1003">Cell membrane</keyword>
<dbReference type="AlphaFoldDB" id="A0A401Z156"/>
<dbReference type="GO" id="GO:0055085">
    <property type="term" value="P:transmembrane transport"/>
    <property type="evidence" value="ECO:0007669"/>
    <property type="project" value="InterPro"/>
</dbReference>
<evidence type="ECO:0000256" key="2">
    <source>
        <dbReference type="ARBA" id="ARBA00022448"/>
    </source>
</evidence>
<dbReference type="PANTHER" id="PTHR43744">
    <property type="entry name" value="ABC TRANSPORTER PERMEASE PROTEIN MG189-RELATED-RELATED"/>
    <property type="match status" value="1"/>
</dbReference>
<keyword evidence="11" id="KW-1185">Reference proteome</keyword>
<reference evidence="10 11" key="1">
    <citation type="submission" date="2018-12" db="EMBL/GenBank/DDBJ databases">
        <title>Draft genome sequence of Embleya hyalina NBRC 13850T.</title>
        <authorList>
            <person name="Komaki H."/>
            <person name="Hosoyama A."/>
            <person name="Kimura A."/>
            <person name="Ichikawa N."/>
            <person name="Tamura T."/>
        </authorList>
    </citation>
    <scope>NUCLEOTIDE SEQUENCE [LARGE SCALE GENOMIC DNA]</scope>
    <source>
        <strain evidence="10 11">NBRC 13850</strain>
    </source>
</reference>
<evidence type="ECO:0000256" key="4">
    <source>
        <dbReference type="ARBA" id="ARBA00022692"/>
    </source>
</evidence>
<dbReference type="Gene3D" id="1.10.3720.10">
    <property type="entry name" value="MetI-like"/>
    <property type="match status" value="1"/>
</dbReference>
<dbReference type="PROSITE" id="PS50928">
    <property type="entry name" value="ABC_TM1"/>
    <property type="match status" value="1"/>
</dbReference>
<dbReference type="InterPro" id="IPR035906">
    <property type="entry name" value="MetI-like_sf"/>
</dbReference>
<name>A0A401Z156_9ACTN</name>
<dbReference type="EMBL" id="BIFH01000040">
    <property type="protein sequence ID" value="GCE00585.1"/>
    <property type="molecule type" value="Genomic_DNA"/>
</dbReference>
<feature type="domain" description="ABC transmembrane type-1" evidence="9">
    <location>
        <begin position="111"/>
        <end position="303"/>
    </location>
</feature>
<evidence type="ECO:0000313" key="10">
    <source>
        <dbReference type="EMBL" id="GCE00585.1"/>
    </source>
</evidence>
<evidence type="ECO:0000256" key="6">
    <source>
        <dbReference type="ARBA" id="ARBA00023136"/>
    </source>
</evidence>
<comment type="similarity">
    <text evidence="7">Belongs to the binding-protein-dependent transport system permease family.</text>
</comment>
<dbReference type="SUPFAM" id="SSF161098">
    <property type="entry name" value="MetI-like"/>
    <property type="match status" value="1"/>
</dbReference>
<feature type="transmembrane region" description="Helical" evidence="7">
    <location>
        <begin position="225"/>
        <end position="247"/>
    </location>
</feature>
<dbReference type="GO" id="GO:0005886">
    <property type="term" value="C:plasma membrane"/>
    <property type="evidence" value="ECO:0007669"/>
    <property type="project" value="UniProtKB-SubCell"/>
</dbReference>
<comment type="caution">
    <text evidence="10">The sequence shown here is derived from an EMBL/GenBank/DDBJ whole genome shotgun (WGS) entry which is preliminary data.</text>
</comment>
<comment type="subcellular location">
    <subcellularLocation>
        <location evidence="1 7">Cell membrane</location>
        <topology evidence="1 7">Multi-pass membrane protein</topology>
    </subcellularLocation>
</comment>
<evidence type="ECO:0000256" key="7">
    <source>
        <dbReference type="RuleBase" id="RU363032"/>
    </source>
</evidence>
<dbReference type="PANTHER" id="PTHR43744:SF12">
    <property type="entry name" value="ABC TRANSPORTER PERMEASE PROTEIN MG189-RELATED"/>
    <property type="match status" value="1"/>
</dbReference>
<dbReference type="RefSeq" id="WP_371863118.1">
    <property type="nucleotide sequence ID" value="NZ_BIFH01000040.1"/>
</dbReference>